<accession>A0A6M4YLW3</accession>
<evidence type="ECO:0000313" key="1">
    <source>
        <dbReference type="EMBL" id="QJT23566.1"/>
    </source>
</evidence>
<dbReference type="Proteomes" id="UP000501427">
    <property type="component" value="Chromosome"/>
</dbReference>
<protein>
    <submittedName>
        <fullName evidence="1">Uncharacterized protein</fullName>
    </submittedName>
</protein>
<name>A0A6M4YLW3_AERME</name>
<sequence>MTRNILPDRDYLKISRAATIVGCEIDDIIHWAANQKTTLFLMLKEAECAVIIRNLIPIQPNDSLDKQMENQARLVRATLKITEGEFGLAQLNFNDVRPKKQLGDVPMFYRFSYGGVTFPLTMMAKASGLWAVGHSFTKQLESHGAVDFRSFFLKHGYLLNIDNPIEGFQVSIVPVTSIEKPAVPDHRVLPEHLWLTHESMQRLLGNTAQHSAIQRLQPLNKPQRYSPKKHAMLCFLTELLVERDDALATIAFEQHSLISSNYHQLVTELGHALQCPAEELIRQLLSRCAHSSIAFLFLVNKQFEEWSNTAIAEAIQTLMDSRERDQIQCQLASIDKNTIQNWLN</sequence>
<organism evidence="1 2">
    <name type="scientific">Aeromonas media</name>
    <dbReference type="NCBI Taxonomy" id="651"/>
    <lineage>
        <taxon>Bacteria</taxon>
        <taxon>Pseudomonadati</taxon>
        <taxon>Pseudomonadota</taxon>
        <taxon>Gammaproteobacteria</taxon>
        <taxon>Aeromonadales</taxon>
        <taxon>Aeromonadaceae</taxon>
        <taxon>Aeromonas</taxon>
    </lineage>
</organism>
<gene>
    <name evidence="1" type="ORF">E4184_20520</name>
</gene>
<dbReference type="EMBL" id="CP038441">
    <property type="protein sequence ID" value="QJT23566.1"/>
    <property type="molecule type" value="Genomic_DNA"/>
</dbReference>
<reference evidence="1 2" key="1">
    <citation type="submission" date="2019-03" db="EMBL/GenBank/DDBJ databases">
        <title>Novel transposon Tn6433 accelerates the dissemination of tet(E) in Aeromonas from aerobic biofilm under oxytetracycline stress.</title>
        <authorList>
            <person name="Shi Y."/>
            <person name="Tian Z."/>
            <person name="Zhang Y."/>
            <person name="Zhang H."/>
            <person name="Yang M."/>
        </authorList>
    </citation>
    <scope>NUCLEOTIDE SEQUENCE [LARGE SCALE GENOMIC DNA]</scope>
    <source>
        <strain evidence="1 2">T0.1-19</strain>
    </source>
</reference>
<proteinExistence type="predicted"/>
<dbReference type="RefSeq" id="WP_171276991.1">
    <property type="nucleotide sequence ID" value="NZ_CAWPJG010000001.1"/>
</dbReference>
<evidence type="ECO:0000313" key="2">
    <source>
        <dbReference type="Proteomes" id="UP000501427"/>
    </source>
</evidence>
<dbReference type="AlphaFoldDB" id="A0A6M4YLW3"/>